<reference evidence="6 7" key="1">
    <citation type="submission" date="2024-09" db="EMBL/GenBank/DDBJ databases">
        <authorList>
            <person name="Sun Q."/>
            <person name="Mori K."/>
        </authorList>
    </citation>
    <scope>NUCLEOTIDE SEQUENCE [LARGE SCALE GENOMIC DNA]</scope>
    <source>
        <strain evidence="6 7">ATCC 51285</strain>
    </source>
</reference>
<dbReference type="Pfam" id="PF03466">
    <property type="entry name" value="LysR_substrate"/>
    <property type="match status" value="1"/>
</dbReference>
<comment type="similarity">
    <text evidence="1">Belongs to the LysR transcriptional regulatory family.</text>
</comment>
<keyword evidence="4" id="KW-0804">Transcription</keyword>
<feature type="domain" description="HTH lysR-type" evidence="5">
    <location>
        <begin position="1"/>
        <end position="60"/>
    </location>
</feature>
<dbReference type="Pfam" id="PF00126">
    <property type="entry name" value="HTH_1"/>
    <property type="match status" value="1"/>
</dbReference>
<evidence type="ECO:0000256" key="2">
    <source>
        <dbReference type="ARBA" id="ARBA00023015"/>
    </source>
</evidence>
<dbReference type="RefSeq" id="WP_027311516.1">
    <property type="nucleotide sequence ID" value="NZ_JAUESS010000007.1"/>
</dbReference>
<keyword evidence="7" id="KW-1185">Reference proteome</keyword>
<proteinExistence type="inferred from homology"/>
<gene>
    <name evidence="6" type="ORF">ACFFLH_06285</name>
</gene>
<dbReference type="CDD" id="cd05466">
    <property type="entry name" value="PBP2_LTTR_substrate"/>
    <property type="match status" value="1"/>
</dbReference>
<evidence type="ECO:0000313" key="7">
    <source>
        <dbReference type="Proteomes" id="UP001589628"/>
    </source>
</evidence>
<evidence type="ECO:0000256" key="3">
    <source>
        <dbReference type="ARBA" id="ARBA00023125"/>
    </source>
</evidence>
<dbReference type="PANTHER" id="PTHR30126:SF2">
    <property type="entry name" value="HTH-TYPE TRANSCRIPTIONAL REGULATOR YJIE"/>
    <property type="match status" value="1"/>
</dbReference>
<dbReference type="EMBL" id="JBHLZN010000002">
    <property type="protein sequence ID" value="MFB9886010.1"/>
    <property type="molecule type" value="Genomic_DNA"/>
</dbReference>
<dbReference type="Gene3D" id="3.40.190.10">
    <property type="entry name" value="Periplasmic binding protein-like II"/>
    <property type="match status" value="2"/>
</dbReference>
<keyword evidence="2" id="KW-0805">Transcription regulation</keyword>
<evidence type="ECO:0000256" key="4">
    <source>
        <dbReference type="ARBA" id="ARBA00023163"/>
    </source>
</evidence>
<protein>
    <submittedName>
        <fullName evidence="6">LysR substrate-binding domain-containing protein</fullName>
    </submittedName>
</protein>
<dbReference type="SUPFAM" id="SSF46785">
    <property type="entry name" value="Winged helix' DNA-binding domain"/>
    <property type="match status" value="1"/>
</dbReference>
<dbReference type="SUPFAM" id="SSF53850">
    <property type="entry name" value="Periplasmic binding protein-like II"/>
    <property type="match status" value="1"/>
</dbReference>
<evidence type="ECO:0000313" key="6">
    <source>
        <dbReference type="EMBL" id="MFB9886010.1"/>
    </source>
</evidence>
<dbReference type="InterPro" id="IPR000847">
    <property type="entry name" value="LysR_HTH_N"/>
</dbReference>
<dbReference type="InterPro" id="IPR036388">
    <property type="entry name" value="WH-like_DNA-bd_sf"/>
</dbReference>
<dbReference type="Proteomes" id="UP001589628">
    <property type="component" value="Unassembled WGS sequence"/>
</dbReference>
<evidence type="ECO:0000259" key="5">
    <source>
        <dbReference type="PROSITE" id="PS50931"/>
    </source>
</evidence>
<dbReference type="Gene3D" id="1.10.10.10">
    <property type="entry name" value="Winged helix-like DNA-binding domain superfamily/Winged helix DNA-binding domain"/>
    <property type="match status" value="1"/>
</dbReference>
<accession>A0ABV5Z9Q5</accession>
<keyword evidence="3" id="KW-0238">DNA-binding</keyword>
<evidence type="ECO:0000256" key="1">
    <source>
        <dbReference type="ARBA" id="ARBA00009437"/>
    </source>
</evidence>
<dbReference type="PRINTS" id="PR00039">
    <property type="entry name" value="HTHLYSR"/>
</dbReference>
<sequence>MNLEVKWLEDFLLLAATRSFSQAAQRRFVTQPAFSRRIRALEEEVGVQLVDRSTTPVELTAEGQVFLLTARNVVEQLKASVQHLRGLQPGESQLVEMVVAHSLALSFVPNWLSSLQVQLQGLCVRVVAMNVGDAIHALREGQFDLMLIYADPQAALQLDPELFPSLQLAATEMVPVSRVQEGELLFDLNQQSAPLPLLAYTQGAFLERSLRMLIKHQDLQLRLRTVYETAMAEGLKGMAVAGLGLAWLPLISVEQELANGTLAVCEGEQWRIPLQVRLYRCAPLHKPSVEQLWRHLQRQAPRGQ</sequence>
<dbReference type="PANTHER" id="PTHR30126">
    <property type="entry name" value="HTH-TYPE TRANSCRIPTIONAL REGULATOR"/>
    <property type="match status" value="1"/>
</dbReference>
<name>A0ABV5Z9Q5_9GAMM</name>
<comment type="caution">
    <text evidence="6">The sequence shown here is derived from an EMBL/GenBank/DDBJ whole genome shotgun (WGS) entry which is preliminary data.</text>
</comment>
<dbReference type="InterPro" id="IPR036390">
    <property type="entry name" value="WH_DNA-bd_sf"/>
</dbReference>
<dbReference type="PROSITE" id="PS50931">
    <property type="entry name" value="HTH_LYSR"/>
    <property type="match status" value="1"/>
</dbReference>
<organism evidence="6 7">
    <name type="scientific">Balneatrix alpica</name>
    <dbReference type="NCBI Taxonomy" id="75684"/>
    <lineage>
        <taxon>Bacteria</taxon>
        <taxon>Pseudomonadati</taxon>
        <taxon>Pseudomonadota</taxon>
        <taxon>Gammaproteobacteria</taxon>
        <taxon>Oceanospirillales</taxon>
        <taxon>Balneatrichaceae</taxon>
        <taxon>Balneatrix</taxon>
    </lineage>
</organism>
<dbReference type="InterPro" id="IPR005119">
    <property type="entry name" value="LysR_subst-bd"/>
</dbReference>